<keyword evidence="2" id="KW-0175">Coiled coil</keyword>
<dbReference type="SMART" id="SM00336">
    <property type="entry name" value="BBOX"/>
    <property type="match status" value="2"/>
</dbReference>
<evidence type="ECO:0000313" key="5">
    <source>
        <dbReference type="RefSeq" id="XP_022320417.1"/>
    </source>
</evidence>
<evidence type="ECO:0000259" key="3">
    <source>
        <dbReference type="PROSITE" id="PS50119"/>
    </source>
</evidence>
<dbReference type="Proteomes" id="UP000694844">
    <property type="component" value="Chromosome 3"/>
</dbReference>
<dbReference type="SUPFAM" id="SSF57845">
    <property type="entry name" value="B-box zinc-binding domain"/>
    <property type="match status" value="1"/>
</dbReference>
<dbReference type="InterPro" id="IPR000315">
    <property type="entry name" value="Znf_B-box"/>
</dbReference>
<dbReference type="PANTHER" id="PTHR25462:SF300">
    <property type="entry name" value="RING-TYPE DOMAIN-CONTAINING PROTEIN"/>
    <property type="match status" value="1"/>
</dbReference>
<gene>
    <name evidence="5" type="primary">LOC111122780</name>
</gene>
<keyword evidence="4" id="KW-1185">Reference proteome</keyword>
<reference evidence="5" key="1">
    <citation type="submission" date="2025-08" db="UniProtKB">
        <authorList>
            <consortium name="RefSeq"/>
        </authorList>
    </citation>
    <scope>IDENTIFICATION</scope>
    <source>
        <tissue evidence="5">Whole sample</tissue>
    </source>
</reference>
<organism evidence="4 5">
    <name type="scientific">Crassostrea virginica</name>
    <name type="common">Eastern oyster</name>
    <dbReference type="NCBI Taxonomy" id="6565"/>
    <lineage>
        <taxon>Eukaryota</taxon>
        <taxon>Metazoa</taxon>
        <taxon>Spiralia</taxon>
        <taxon>Lophotrochozoa</taxon>
        <taxon>Mollusca</taxon>
        <taxon>Bivalvia</taxon>
        <taxon>Autobranchia</taxon>
        <taxon>Pteriomorphia</taxon>
        <taxon>Ostreida</taxon>
        <taxon>Ostreoidea</taxon>
        <taxon>Ostreidae</taxon>
        <taxon>Crassostrea</taxon>
    </lineage>
</organism>
<evidence type="ECO:0000256" key="2">
    <source>
        <dbReference type="SAM" id="Coils"/>
    </source>
</evidence>
<dbReference type="Gene3D" id="3.30.160.60">
    <property type="entry name" value="Classic Zinc Finger"/>
    <property type="match status" value="1"/>
</dbReference>
<keyword evidence="1" id="KW-0863">Zinc-finger</keyword>
<dbReference type="GO" id="GO:0008270">
    <property type="term" value="F:zinc ion binding"/>
    <property type="evidence" value="ECO:0007669"/>
    <property type="project" value="UniProtKB-KW"/>
</dbReference>
<protein>
    <submittedName>
        <fullName evidence="5">Uncharacterized protein LOC111122780</fullName>
    </submittedName>
</protein>
<proteinExistence type="predicted"/>
<feature type="coiled-coil region" evidence="2">
    <location>
        <begin position="110"/>
        <end position="198"/>
    </location>
</feature>
<dbReference type="OrthoDB" id="6081610at2759"/>
<name>A0A8B8CX19_CRAVI</name>
<feature type="domain" description="B box-type" evidence="3">
    <location>
        <begin position="61"/>
        <end position="102"/>
    </location>
</feature>
<dbReference type="PROSITE" id="PS50119">
    <property type="entry name" value="ZF_BBOX"/>
    <property type="match status" value="2"/>
</dbReference>
<accession>A0A8B8CX19</accession>
<dbReference type="KEGG" id="cvn:111122780"/>
<dbReference type="InterPro" id="IPR011042">
    <property type="entry name" value="6-blade_b-propeller_TolB-like"/>
</dbReference>
<dbReference type="InterPro" id="IPR047153">
    <property type="entry name" value="TRIM45/56/19-like"/>
</dbReference>
<dbReference type="RefSeq" id="XP_022320417.1">
    <property type="nucleotide sequence ID" value="XM_022464709.1"/>
</dbReference>
<dbReference type="SUPFAM" id="SSF101898">
    <property type="entry name" value="NHL repeat"/>
    <property type="match status" value="1"/>
</dbReference>
<feature type="domain" description="B box-type" evidence="3">
    <location>
        <begin position="10"/>
        <end position="55"/>
    </location>
</feature>
<keyword evidence="1" id="KW-0479">Metal-binding</keyword>
<dbReference type="Gene3D" id="2.120.10.30">
    <property type="entry name" value="TolB, C-terminal domain"/>
    <property type="match status" value="1"/>
</dbReference>
<sequence length="554" mass="64169">MASNRTTQRKEVVECDLCHSPVSFFCRRCGVNLCDFCVPYHLRVSSQTGHDVVDFDKQDDNDTCFCESHPKHECSAFCETCELPICLLCVSIKHKSHNLSELAEKIIELLKSIGQENNRLQSSRHELERLLDHTTKRLSSLSSFYHRRKEEVTAQGDEWHKQIDNTVKKLHQELDELKKENEEMLKKQKREFEKAIGKIDEMNWKSARLQKSKNLTKMKKFRPVITKQKTIKVFTEYVLPTFHECKIDEKYLQTNFGYIGKMQEIKLFLLGEKFEPDSDSVRKLLEVPSVSSVIDTGFPASKNYNNRLYDMTVTDDQRVWMGGHSRELKLFDLQGHLQRTVHTSCLGLYICKFNNHVVFSDRKDKAVKRISDDKTVVTMFTGDWRSYGITGTASGDLLVCLRKEDQSKVVRYSRNGTVLQEIQYNSQCQPLYQKAFYIAENVNGDIIVTDMEKNQVITVDRLGIHRYTYSERNNDFFATSVATDAFGHVYVSDSKGDKIHMLDRDGQFLRYIIPEGGIKRPRAICMIGDGEMIVGERDTGLAKRIKLLEEKKDR</sequence>
<evidence type="ECO:0000313" key="4">
    <source>
        <dbReference type="Proteomes" id="UP000694844"/>
    </source>
</evidence>
<evidence type="ECO:0000256" key="1">
    <source>
        <dbReference type="PROSITE-ProRule" id="PRU00024"/>
    </source>
</evidence>
<dbReference type="GeneID" id="111122780"/>
<dbReference type="Pfam" id="PF00643">
    <property type="entry name" value="zf-B_box"/>
    <property type="match status" value="1"/>
</dbReference>
<dbReference type="PANTHER" id="PTHR25462">
    <property type="entry name" value="BONUS, ISOFORM C-RELATED"/>
    <property type="match status" value="1"/>
</dbReference>
<keyword evidence="1" id="KW-0862">Zinc</keyword>
<dbReference type="AlphaFoldDB" id="A0A8B8CX19"/>